<protein>
    <submittedName>
        <fullName evidence="4">PREDICTED: uncharacterized protein LOC107830429</fullName>
    </submittedName>
</protein>
<feature type="transmembrane region" description="Helical" evidence="2">
    <location>
        <begin position="238"/>
        <end position="263"/>
    </location>
</feature>
<feature type="signal peptide" evidence="3">
    <location>
        <begin position="1"/>
        <end position="21"/>
    </location>
</feature>
<dbReference type="Pfam" id="PF06697">
    <property type="entry name" value="DUF1191"/>
    <property type="match status" value="1"/>
</dbReference>
<keyword evidence="2" id="KW-0472">Membrane</keyword>
<comment type="caution">
    <text evidence="4">The sequence shown here is derived from an EMBL/GenBank/DDBJ whole genome shotgun (WGS) entry which is preliminary data.</text>
</comment>
<keyword evidence="5" id="KW-1185">Reference proteome</keyword>
<evidence type="ECO:0000313" key="5">
    <source>
        <dbReference type="Proteomes" id="UP000594638"/>
    </source>
</evidence>
<keyword evidence="2" id="KW-1133">Transmembrane helix</keyword>
<dbReference type="Proteomes" id="UP000594638">
    <property type="component" value="Unassembled WGS sequence"/>
</dbReference>
<keyword evidence="3" id="KW-0732">Signal</keyword>
<keyword evidence="2" id="KW-0812">Transmembrane</keyword>
<feature type="compositionally biased region" description="Gly residues" evidence="1">
    <location>
        <begin position="214"/>
        <end position="232"/>
    </location>
</feature>
<dbReference type="PANTHER" id="PTHR33512">
    <property type="entry name" value="PROTEIN, PUTATIVE (DUF1191)-RELATED"/>
    <property type="match status" value="1"/>
</dbReference>
<evidence type="ECO:0000256" key="2">
    <source>
        <dbReference type="SAM" id="Phobius"/>
    </source>
</evidence>
<name>A0A8S0RL79_OLEEU</name>
<dbReference type="InterPro" id="IPR010605">
    <property type="entry name" value="DUF1191"/>
</dbReference>
<accession>A0A8S0RL79</accession>
<dbReference type="AlphaFoldDB" id="A0A8S0RL79"/>
<evidence type="ECO:0000256" key="3">
    <source>
        <dbReference type="SAM" id="SignalP"/>
    </source>
</evidence>
<proteinExistence type="predicted"/>
<evidence type="ECO:0000256" key="1">
    <source>
        <dbReference type="SAM" id="MobiDB-lite"/>
    </source>
</evidence>
<reference evidence="4 5" key="1">
    <citation type="submission" date="2019-12" db="EMBL/GenBank/DDBJ databases">
        <authorList>
            <person name="Alioto T."/>
            <person name="Alioto T."/>
            <person name="Gomez Garrido J."/>
        </authorList>
    </citation>
    <scope>NUCLEOTIDE SEQUENCE [LARGE SCALE GENOMIC DNA]</scope>
</reference>
<feature type="region of interest" description="Disordered" evidence="1">
    <location>
        <begin position="210"/>
        <end position="232"/>
    </location>
</feature>
<evidence type="ECO:0000313" key="4">
    <source>
        <dbReference type="EMBL" id="CAA2979567.1"/>
    </source>
</evidence>
<gene>
    <name evidence="4" type="ORF">OLEA9_A077899</name>
</gene>
<dbReference type="Gramene" id="OE9A077899T1">
    <property type="protein sequence ID" value="OE9A077899C1"/>
    <property type="gene ID" value="OE9A077899"/>
</dbReference>
<organism evidence="4 5">
    <name type="scientific">Olea europaea subsp. europaea</name>
    <dbReference type="NCBI Taxonomy" id="158383"/>
    <lineage>
        <taxon>Eukaryota</taxon>
        <taxon>Viridiplantae</taxon>
        <taxon>Streptophyta</taxon>
        <taxon>Embryophyta</taxon>
        <taxon>Tracheophyta</taxon>
        <taxon>Spermatophyta</taxon>
        <taxon>Magnoliopsida</taxon>
        <taxon>eudicotyledons</taxon>
        <taxon>Gunneridae</taxon>
        <taxon>Pentapetalae</taxon>
        <taxon>asterids</taxon>
        <taxon>lamiids</taxon>
        <taxon>Lamiales</taxon>
        <taxon>Oleaceae</taxon>
        <taxon>Oleeae</taxon>
        <taxon>Olea</taxon>
    </lineage>
</organism>
<feature type="chain" id="PRO_5035790619" evidence="3">
    <location>
        <begin position="22"/>
        <end position="312"/>
    </location>
</feature>
<dbReference type="PANTHER" id="PTHR33512:SF34">
    <property type="entry name" value="MALECTIN-LIKE DOMAIN-CONTAINING PROTEIN"/>
    <property type="match status" value="1"/>
</dbReference>
<dbReference type="EMBL" id="CACTIH010003631">
    <property type="protein sequence ID" value="CAA2979567.1"/>
    <property type="molecule type" value="Genomic_DNA"/>
</dbReference>
<dbReference type="OrthoDB" id="1925347at2759"/>
<dbReference type="GO" id="GO:0016020">
    <property type="term" value="C:membrane"/>
    <property type="evidence" value="ECO:0007669"/>
    <property type="project" value="TreeGrafter"/>
</dbReference>
<sequence length="312" mass="33721">MHLANLYIIFLLQMLVVPSAAELSARELDSLLQDYAFRALVRPRTGIVYDGNVSSNLTGVRVAALRLRSGSLRRKGVSRYKEFHIPIGVVEQPYVQRLVLVYHNLANWSSLYYPLPGYNFLAPILGLLAYDASNLSATGLTELDFRAAEESITMEFSGVQPGQEGSSSAKCVHFDLDGSVEFDRVISTNTCSTTKQGHYSIVVESISPAPAPATGGGGNSEAGGGSTVSGGGKGHRKVGIIVGPAVGGAILLACLSMLFYCAYRCRRRKKIQKMEEISEMGVALPMTRVGYTKAPVALETRTRPLLENEFVP</sequence>